<organism evidence="2">
    <name type="scientific">Tanacetum cinerariifolium</name>
    <name type="common">Dalmatian daisy</name>
    <name type="synonym">Chrysanthemum cinerariifolium</name>
    <dbReference type="NCBI Taxonomy" id="118510"/>
    <lineage>
        <taxon>Eukaryota</taxon>
        <taxon>Viridiplantae</taxon>
        <taxon>Streptophyta</taxon>
        <taxon>Embryophyta</taxon>
        <taxon>Tracheophyta</taxon>
        <taxon>Spermatophyta</taxon>
        <taxon>Magnoliopsida</taxon>
        <taxon>eudicotyledons</taxon>
        <taxon>Gunneridae</taxon>
        <taxon>Pentapetalae</taxon>
        <taxon>asterids</taxon>
        <taxon>campanulids</taxon>
        <taxon>Asterales</taxon>
        <taxon>Asteraceae</taxon>
        <taxon>Asteroideae</taxon>
        <taxon>Anthemideae</taxon>
        <taxon>Anthemidinae</taxon>
        <taxon>Tanacetum</taxon>
    </lineage>
</organism>
<reference evidence="2" key="1">
    <citation type="journal article" date="2019" name="Sci. Rep.">
        <title>Draft genome of Tanacetum cinerariifolium, the natural source of mosquito coil.</title>
        <authorList>
            <person name="Yamashiro T."/>
            <person name="Shiraishi A."/>
            <person name="Satake H."/>
            <person name="Nakayama K."/>
        </authorList>
    </citation>
    <scope>NUCLEOTIDE SEQUENCE</scope>
</reference>
<evidence type="ECO:0000313" key="2">
    <source>
        <dbReference type="EMBL" id="GFD53636.1"/>
    </source>
</evidence>
<feature type="chain" id="PRO_5025617025" description="Secreted protein" evidence="1">
    <location>
        <begin position="20"/>
        <end position="94"/>
    </location>
</feature>
<protein>
    <recommendedName>
        <fullName evidence="3">Secreted protein</fullName>
    </recommendedName>
</protein>
<comment type="caution">
    <text evidence="2">The sequence shown here is derived from an EMBL/GenBank/DDBJ whole genome shotgun (WGS) entry which is preliminary data.</text>
</comment>
<gene>
    <name evidence="2" type="ORF">Tci_925605</name>
</gene>
<proteinExistence type="predicted"/>
<name>A0A699X761_TANCI</name>
<dbReference type="AlphaFoldDB" id="A0A699X761"/>
<evidence type="ECO:0008006" key="3">
    <source>
        <dbReference type="Google" id="ProtNLM"/>
    </source>
</evidence>
<accession>A0A699X761</accession>
<feature type="signal peptide" evidence="1">
    <location>
        <begin position="1"/>
        <end position="19"/>
    </location>
</feature>
<evidence type="ECO:0000256" key="1">
    <source>
        <dbReference type="SAM" id="SignalP"/>
    </source>
</evidence>
<sequence>MAVSLWFVFVAALETYTTTATLRDVGFIPCRPCASSFLRKSGVAVVSALSGYYDLNLLCYNGLETYAEGVRLRTISRMLFCKLSSCYLHRRWGI</sequence>
<dbReference type="EMBL" id="BKCJ011796690">
    <property type="protein sequence ID" value="GFD53636.1"/>
    <property type="molecule type" value="Genomic_DNA"/>
</dbReference>
<keyword evidence="1" id="KW-0732">Signal</keyword>